<organism evidence="1 2">
    <name type="scientific">Peronosclerospora sorghi</name>
    <dbReference type="NCBI Taxonomy" id="230839"/>
    <lineage>
        <taxon>Eukaryota</taxon>
        <taxon>Sar</taxon>
        <taxon>Stramenopiles</taxon>
        <taxon>Oomycota</taxon>
        <taxon>Peronosporomycetes</taxon>
        <taxon>Peronosporales</taxon>
        <taxon>Peronosporaceae</taxon>
        <taxon>Peronosclerospora</taxon>
    </lineage>
</organism>
<reference evidence="1 2" key="1">
    <citation type="journal article" date="2022" name="bioRxiv">
        <title>The genome of the oomycete Peronosclerospora sorghi, a cosmopolitan pathogen of maize and sorghum, is inflated with dispersed pseudogenes.</title>
        <authorList>
            <person name="Fletcher K."/>
            <person name="Martin F."/>
            <person name="Isakeit T."/>
            <person name="Cavanaugh K."/>
            <person name="Magill C."/>
            <person name="Michelmore R."/>
        </authorList>
    </citation>
    <scope>NUCLEOTIDE SEQUENCE [LARGE SCALE GENOMIC DNA]</scope>
    <source>
        <strain evidence="1">P6</strain>
    </source>
</reference>
<evidence type="ECO:0000313" key="1">
    <source>
        <dbReference type="EMBL" id="KAI9915921.1"/>
    </source>
</evidence>
<sequence>MLHTRGRGTMRVEAPELSFREISERQLETFLLFNIKLPTTSTILVSPLDIQTGCRSKSEASFGLDVGYTVLATALIKGLSCVRQTTTLLSTL</sequence>
<gene>
    <name evidence="1" type="ORF">PsorP6_008427</name>
</gene>
<keyword evidence="2" id="KW-1185">Reference proteome</keyword>
<comment type="caution">
    <text evidence="1">The sequence shown here is derived from an EMBL/GenBank/DDBJ whole genome shotgun (WGS) entry which is preliminary data.</text>
</comment>
<dbReference type="Proteomes" id="UP001163321">
    <property type="component" value="Chromosome 3"/>
</dbReference>
<name>A0ACC0WDY2_9STRA</name>
<accession>A0ACC0WDY2</accession>
<dbReference type="EMBL" id="CM047582">
    <property type="protein sequence ID" value="KAI9915921.1"/>
    <property type="molecule type" value="Genomic_DNA"/>
</dbReference>
<evidence type="ECO:0000313" key="2">
    <source>
        <dbReference type="Proteomes" id="UP001163321"/>
    </source>
</evidence>
<proteinExistence type="predicted"/>
<protein>
    <submittedName>
        <fullName evidence="1">Uncharacterized protein</fullName>
    </submittedName>
</protein>